<proteinExistence type="predicted"/>
<keyword evidence="3" id="KW-0234">DNA repair</keyword>
<keyword evidence="4" id="KW-0539">Nucleus</keyword>
<keyword evidence="2" id="KW-0227">DNA damage</keyword>
<accession>A0ABD3ENU6</accession>
<dbReference type="Proteomes" id="UP001632038">
    <property type="component" value="Unassembled WGS sequence"/>
</dbReference>
<dbReference type="EMBL" id="JAVIJP010000001">
    <property type="protein sequence ID" value="KAL3656100.1"/>
    <property type="molecule type" value="Genomic_DNA"/>
</dbReference>
<reference evidence="6" key="1">
    <citation type="journal article" date="2024" name="IScience">
        <title>Strigolactones Initiate the Formation of Haustorium-like Structures in Castilleja.</title>
        <authorList>
            <person name="Buerger M."/>
            <person name="Peterson D."/>
            <person name="Chory J."/>
        </authorList>
    </citation>
    <scope>NUCLEOTIDE SEQUENCE [LARGE SCALE GENOMIC DNA]</scope>
</reference>
<gene>
    <name evidence="5" type="primary">PDS5C</name>
    <name evidence="5" type="ORF">CASFOL_000496</name>
</gene>
<evidence type="ECO:0000313" key="6">
    <source>
        <dbReference type="Proteomes" id="UP001632038"/>
    </source>
</evidence>
<organism evidence="5 6">
    <name type="scientific">Castilleja foliolosa</name>
    <dbReference type="NCBI Taxonomy" id="1961234"/>
    <lineage>
        <taxon>Eukaryota</taxon>
        <taxon>Viridiplantae</taxon>
        <taxon>Streptophyta</taxon>
        <taxon>Embryophyta</taxon>
        <taxon>Tracheophyta</taxon>
        <taxon>Spermatophyta</taxon>
        <taxon>Magnoliopsida</taxon>
        <taxon>eudicotyledons</taxon>
        <taxon>Gunneridae</taxon>
        <taxon>Pentapetalae</taxon>
        <taxon>asterids</taxon>
        <taxon>lamiids</taxon>
        <taxon>Lamiales</taxon>
        <taxon>Orobanchaceae</taxon>
        <taxon>Pedicularideae</taxon>
        <taxon>Castillejinae</taxon>
        <taxon>Castilleja</taxon>
    </lineage>
</organism>
<evidence type="ECO:0000256" key="1">
    <source>
        <dbReference type="ARBA" id="ARBA00004123"/>
    </source>
</evidence>
<dbReference type="GO" id="GO:0006281">
    <property type="term" value="P:DNA repair"/>
    <property type="evidence" value="ECO:0007669"/>
    <property type="project" value="UniProtKB-KW"/>
</dbReference>
<sequence>MLPLSDKELEERLSAAGNSLLHHPSSPDELLPLLDQIEELLQKVEQSPARSMQTALSPLTKALVAEELLKHSDVDVKVGVASCISEITRITAPDAPYDDDKMKNFVVFGYSRTKMSDEELRNMISRTLTCRIDKRENCEEKMTEFLKRCFYHSGQYDSEQHFSD</sequence>
<dbReference type="SUPFAM" id="SSF51735">
    <property type="entry name" value="NAD(P)-binding Rossmann-fold domains"/>
    <property type="match status" value="1"/>
</dbReference>
<dbReference type="Gene3D" id="3.40.50.720">
    <property type="entry name" value="NAD(P)-binding Rossmann-like Domain"/>
    <property type="match status" value="1"/>
</dbReference>
<evidence type="ECO:0000256" key="2">
    <source>
        <dbReference type="ARBA" id="ARBA00022763"/>
    </source>
</evidence>
<dbReference type="InterPro" id="IPR039776">
    <property type="entry name" value="Pds5"/>
</dbReference>
<evidence type="ECO:0000313" key="5">
    <source>
        <dbReference type="EMBL" id="KAL3656100.1"/>
    </source>
</evidence>
<comment type="caution">
    <text evidence="5">The sequence shown here is derived from an EMBL/GenBank/DDBJ whole genome shotgun (WGS) entry which is preliminary data.</text>
</comment>
<dbReference type="InterPro" id="IPR036291">
    <property type="entry name" value="NAD(P)-bd_dom_sf"/>
</dbReference>
<evidence type="ECO:0000256" key="3">
    <source>
        <dbReference type="ARBA" id="ARBA00023204"/>
    </source>
</evidence>
<dbReference type="GO" id="GO:0005634">
    <property type="term" value="C:nucleus"/>
    <property type="evidence" value="ECO:0007669"/>
    <property type="project" value="UniProtKB-SubCell"/>
</dbReference>
<dbReference type="PANTHER" id="PTHR12663">
    <property type="entry name" value="ANDROGEN INDUCED INHIBITOR OF PROLIFERATION AS3 / PDS5-RELATED"/>
    <property type="match status" value="1"/>
</dbReference>
<name>A0ABD3ENU6_9LAMI</name>
<keyword evidence="6" id="KW-1185">Reference proteome</keyword>
<dbReference type="AlphaFoldDB" id="A0ABD3ENU6"/>
<protein>
    <submittedName>
        <fullName evidence="5">Sister chromatid cohesion protein PDS5 C</fullName>
    </submittedName>
</protein>
<evidence type="ECO:0000256" key="4">
    <source>
        <dbReference type="ARBA" id="ARBA00023242"/>
    </source>
</evidence>
<dbReference type="GO" id="GO:0007062">
    <property type="term" value="P:sister chromatid cohesion"/>
    <property type="evidence" value="ECO:0007669"/>
    <property type="project" value="UniProtKB-ARBA"/>
</dbReference>
<dbReference type="PANTHER" id="PTHR12663:SF3">
    <property type="entry name" value="SISTER CHROMATID COHESION PROTEIN PDS5 HOMOLOG C"/>
    <property type="match status" value="1"/>
</dbReference>
<dbReference type="Pfam" id="PF20168">
    <property type="entry name" value="PDS5"/>
    <property type="match status" value="1"/>
</dbReference>
<comment type="subcellular location">
    <subcellularLocation>
        <location evidence="1">Nucleus</location>
    </subcellularLocation>
</comment>